<evidence type="ECO:0000313" key="5">
    <source>
        <dbReference type="EMBL" id="KAF2030695.1"/>
    </source>
</evidence>
<feature type="binding site" evidence="4">
    <location>
        <position position="114"/>
    </location>
    <ligand>
        <name>Zn(2+)</name>
        <dbReference type="ChEBI" id="CHEBI:29105"/>
    </ligand>
</feature>
<keyword evidence="6" id="KW-1185">Reference proteome</keyword>
<dbReference type="InterPro" id="IPR001765">
    <property type="entry name" value="Carbonic_anhydrase"/>
</dbReference>
<dbReference type="AlphaFoldDB" id="A0A9P4HBT1"/>
<dbReference type="SUPFAM" id="SSF53056">
    <property type="entry name" value="beta-carbonic anhydrase, cab"/>
    <property type="match status" value="1"/>
</dbReference>
<dbReference type="EMBL" id="ML978187">
    <property type="protein sequence ID" value="KAF2030695.1"/>
    <property type="molecule type" value="Genomic_DNA"/>
</dbReference>
<feature type="binding site" evidence="4">
    <location>
        <position position="59"/>
    </location>
    <ligand>
        <name>Zn(2+)</name>
        <dbReference type="ChEBI" id="CHEBI:29105"/>
    </ligand>
</feature>
<keyword evidence="2 4" id="KW-0479">Metal-binding</keyword>
<name>A0A9P4HBT1_9PLEO</name>
<dbReference type="InterPro" id="IPR036874">
    <property type="entry name" value="Carbonic_anhydrase_sf"/>
</dbReference>
<comment type="similarity">
    <text evidence="1">Belongs to the beta-class carbonic anhydrase family.</text>
</comment>
<gene>
    <name evidence="5" type="ORF">EK21DRAFT_88616</name>
</gene>
<feature type="binding site" evidence="4">
    <location>
        <position position="61"/>
    </location>
    <ligand>
        <name>Zn(2+)</name>
        <dbReference type="ChEBI" id="CHEBI:29105"/>
    </ligand>
</feature>
<dbReference type="GO" id="GO:0008270">
    <property type="term" value="F:zinc ion binding"/>
    <property type="evidence" value="ECO:0007669"/>
    <property type="project" value="InterPro"/>
</dbReference>
<accession>A0A9P4HBT1</accession>
<comment type="caution">
    <text evidence="5">The sequence shown here is derived from an EMBL/GenBank/DDBJ whole genome shotgun (WGS) entry which is preliminary data.</text>
</comment>
<evidence type="ECO:0000256" key="2">
    <source>
        <dbReference type="ARBA" id="ARBA00022723"/>
    </source>
</evidence>
<evidence type="ECO:0000256" key="1">
    <source>
        <dbReference type="ARBA" id="ARBA00006217"/>
    </source>
</evidence>
<evidence type="ECO:0000256" key="4">
    <source>
        <dbReference type="PIRSR" id="PIRSR601765-1"/>
    </source>
</evidence>
<organism evidence="5 6">
    <name type="scientific">Setomelanomma holmii</name>
    <dbReference type="NCBI Taxonomy" id="210430"/>
    <lineage>
        <taxon>Eukaryota</taxon>
        <taxon>Fungi</taxon>
        <taxon>Dikarya</taxon>
        <taxon>Ascomycota</taxon>
        <taxon>Pezizomycotina</taxon>
        <taxon>Dothideomycetes</taxon>
        <taxon>Pleosporomycetidae</taxon>
        <taxon>Pleosporales</taxon>
        <taxon>Pleosporineae</taxon>
        <taxon>Phaeosphaeriaceae</taxon>
        <taxon>Setomelanomma</taxon>
    </lineage>
</organism>
<evidence type="ECO:0000256" key="3">
    <source>
        <dbReference type="ARBA" id="ARBA00022833"/>
    </source>
</evidence>
<dbReference type="OrthoDB" id="10248475at2759"/>
<evidence type="ECO:0000313" key="6">
    <source>
        <dbReference type="Proteomes" id="UP000799777"/>
    </source>
</evidence>
<reference evidence="5" key="1">
    <citation type="journal article" date="2020" name="Stud. Mycol.">
        <title>101 Dothideomycetes genomes: a test case for predicting lifestyles and emergence of pathogens.</title>
        <authorList>
            <person name="Haridas S."/>
            <person name="Albert R."/>
            <person name="Binder M."/>
            <person name="Bloem J."/>
            <person name="Labutti K."/>
            <person name="Salamov A."/>
            <person name="Andreopoulos B."/>
            <person name="Baker S."/>
            <person name="Barry K."/>
            <person name="Bills G."/>
            <person name="Bluhm B."/>
            <person name="Cannon C."/>
            <person name="Castanera R."/>
            <person name="Culley D."/>
            <person name="Daum C."/>
            <person name="Ezra D."/>
            <person name="Gonzalez J."/>
            <person name="Henrissat B."/>
            <person name="Kuo A."/>
            <person name="Liang C."/>
            <person name="Lipzen A."/>
            <person name="Lutzoni F."/>
            <person name="Magnuson J."/>
            <person name="Mondo S."/>
            <person name="Nolan M."/>
            <person name="Ohm R."/>
            <person name="Pangilinan J."/>
            <person name="Park H.-J."/>
            <person name="Ramirez L."/>
            <person name="Alfaro M."/>
            <person name="Sun H."/>
            <person name="Tritt A."/>
            <person name="Yoshinaga Y."/>
            <person name="Zwiers L.-H."/>
            <person name="Turgeon B."/>
            <person name="Goodwin S."/>
            <person name="Spatafora J."/>
            <person name="Crous P."/>
            <person name="Grigoriev I."/>
        </authorList>
    </citation>
    <scope>NUCLEOTIDE SEQUENCE</scope>
    <source>
        <strain evidence="5">CBS 110217</strain>
    </source>
</reference>
<feature type="binding site" evidence="4">
    <location>
        <position position="117"/>
    </location>
    <ligand>
        <name>Zn(2+)</name>
        <dbReference type="ChEBI" id="CHEBI:29105"/>
    </ligand>
</feature>
<dbReference type="PANTHER" id="PTHR43175">
    <property type="entry name" value="CARBONIC ANHYDRASE"/>
    <property type="match status" value="1"/>
</dbReference>
<sequence length="193" mass="21109">MTANQVEQRSLTKMAESTATERILAGNAKWHPTYKTPATMEQMRLFGSSGDKPMMVVTCMDPRCDPSQFTGGDEIFATIKNAGGRATPDAIRSILTLRALNTVSDKGTVAVIHHTDCGMTHVTEDEIKGSVKKRTPTEAARAEGIDYGTFGKDEFEEIIRKDVQTFKDEKLLGGMDVLGFAFITETGELKPVC</sequence>
<keyword evidence="3 4" id="KW-0862">Zinc</keyword>
<proteinExistence type="inferred from homology"/>
<dbReference type="Gene3D" id="3.40.1050.10">
    <property type="entry name" value="Carbonic anhydrase"/>
    <property type="match status" value="1"/>
</dbReference>
<dbReference type="GO" id="GO:0004089">
    <property type="term" value="F:carbonate dehydratase activity"/>
    <property type="evidence" value="ECO:0007669"/>
    <property type="project" value="InterPro"/>
</dbReference>
<comment type="cofactor">
    <cofactor evidence="4">
        <name>Zn(2+)</name>
        <dbReference type="ChEBI" id="CHEBI:29105"/>
    </cofactor>
    <text evidence="4">Binds 1 zinc ion per subunit.</text>
</comment>
<protein>
    <submittedName>
        <fullName evidence="5">Carbonic anhydrase</fullName>
    </submittedName>
</protein>
<dbReference type="Proteomes" id="UP000799777">
    <property type="component" value="Unassembled WGS sequence"/>
</dbReference>
<dbReference type="SMART" id="SM00947">
    <property type="entry name" value="Pro_CA"/>
    <property type="match status" value="1"/>
</dbReference>
<dbReference type="PANTHER" id="PTHR43175:SF3">
    <property type="entry name" value="CARBON DISULFIDE HYDROLASE"/>
    <property type="match status" value="1"/>
</dbReference>